<protein>
    <submittedName>
        <fullName evidence="10">Glycosyltransferase family 39 protein</fullName>
    </submittedName>
</protein>
<feature type="transmembrane region" description="Helical" evidence="8">
    <location>
        <begin position="342"/>
        <end position="363"/>
    </location>
</feature>
<dbReference type="GO" id="GO:0009103">
    <property type="term" value="P:lipopolysaccharide biosynthetic process"/>
    <property type="evidence" value="ECO:0007669"/>
    <property type="project" value="UniProtKB-ARBA"/>
</dbReference>
<evidence type="ECO:0000256" key="2">
    <source>
        <dbReference type="ARBA" id="ARBA00022475"/>
    </source>
</evidence>
<feature type="transmembrane region" description="Helical" evidence="8">
    <location>
        <begin position="370"/>
        <end position="388"/>
    </location>
</feature>
<dbReference type="InterPro" id="IPR038731">
    <property type="entry name" value="RgtA/B/C-like"/>
</dbReference>
<feature type="transmembrane region" description="Helical" evidence="8">
    <location>
        <begin position="424"/>
        <end position="443"/>
    </location>
</feature>
<evidence type="ECO:0000256" key="4">
    <source>
        <dbReference type="ARBA" id="ARBA00022679"/>
    </source>
</evidence>
<evidence type="ECO:0000256" key="6">
    <source>
        <dbReference type="ARBA" id="ARBA00022989"/>
    </source>
</evidence>
<sequence length="595" mass="63711">MMCQRIGIPPISTIGLGRTDVSSPSRVPRPPARITVRIATPRHHFSTMTYPSPSARKPDGDSWPQRGVLLLILLLAAGLRVRGIGFGLPALNDPDEPLFMMKAVEMLQNHSLNPGWFGHPATITLYCLALVSLAVGGIGVATGRYMDSDAFVSAVYADPTILFLPARLFFAACGVACVYLTWRLGRRIGGAQTGLIAAAFLAVNAIHIEYSQVIRTDVQVSLFMLLCLSATIAIAENGRLRDYLWAGIFVGLGCATKWPAAVIALSPVAAGLWRIYRGSSDAGKLAGFVGSAIATLFVASPFLLLDYPTVIQNLTREARPMHLGATGGGFLANLAWYARGPLTASFGAAGLALAGLGTVVLALRNRVAAIALLPGVAGLCLLLCMQALRWERWLIPLLPFAAIAAGYALRMFAEMLRPRIDPAVRFLPPAAALLLMGPMLAAAQSRAVARANDTRQIASAWIRSHVPPGSSILVEHAALDLVSGPWKILFPLGSAGCVDARAMLTRRVGYGEVEKLRTGAPIVDLGNVDAGRIDGCRARFAILVHYDRYRDARAQYPSQWLRYARLTQGSILRSVITPANGLRAGPTVTIFERAP</sequence>
<reference evidence="10 11" key="1">
    <citation type="submission" date="2019-04" db="EMBL/GenBank/DDBJ databases">
        <title>Sphingomonas psychrotolerans sp. nov., isolated from soil in the Tianshan Mountains, Xinjiang, China.</title>
        <authorList>
            <person name="Luo Y."/>
            <person name="Sheng H."/>
        </authorList>
    </citation>
    <scope>NUCLEOTIDE SEQUENCE [LARGE SCALE GENOMIC DNA]</scope>
    <source>
        <strain evidence="10 11">ZFGT-11</strain>
    </source>
</reference>
<feature type="domain" description="Glycosyltransferase RgtA/B/C/D-like" evidence="9">
    <location>
        <begin position="165"/>
        <end position="302"/>
    </location>
</feature>
<comment type="caution">
    <text evidence="10">The sequence shown here is derived from an EMBL/GenBank/DDBJ whole genome shotgun (WGS) entry which is preliminary data.</text>
</comment>
<keyword evidence="4 10" id="KW-0808">Transferase</keyword>
<dbReference type="AlphaFoldDB" id="A0A4S1X318"/>
<accession>A0A4S1X318</accession>
<feature type="transmembrane region" description="Helical" evidence="8">
    <location>
        <begin position="247"/>
        <end position="273"/>
    </location>
</feature>
<keyword evidence="5 8" id="KW-0812">Transmembrane</keyword>
<feature type="transmembrane region" description="Helical" evidence="8">
    <location>
        <begin position="218"/>
        <end position="235"/>
    </location>
</feature>
<dbReference type="GO" id="GO:0005886">
    <property type="term" value="C:plasma membrane"/>
    <property type="evidence" value="ECO:0007669"/>
    <property type="project" value="UniProtKB-SubCell"/>
</dbReference>
<dbReference type="InterPro" id="IPR050297">
    <property type="entry name" value="LipidA_mod_glycosyltrf_83"/>
</dbReference>
<proteinExistence type="predicted"/>
<dbReference type="Pfam" id="PF13231">
    <property type="entry name" value="PMT_2"/>
    <property type="match status" value="1"/>
</dbReference>
<organism evidence="10 11">
    <name type="scientific">Sphingomonas gei</name>
    <dbReference type="NCBI Taxonomy" id="1395960"/>
    <lineage>
        <taxon>Bacteria</taxon>
        <taxon>Pseudomonadati</taxon>
        <taxon>Pseudomonadota</taxon>
        <taxon>Alphaproteobacteria</taxon>
        <taxon>Sphingomonadales</taxon>
        <taxon>Sphingomonadaceae</taxon>
        <taxon>Sphingomonas</taxon>
    </lineage>
</organism>
<feature type="transmembrane region" description="Helical" evidence="8">
    <location>
        <begin position="123"/>
        <end position="141"/>
    </location>
</feature>
<keyword evidence="7 8" id="KW-0472">Membrane</keyword>
<gene>
    <name evidence="10" type="ORF">E5A73_18110</name>
</gene>
<evidence type="ECO:0000256" key="7">
    <source>
        <dbReference type="ARBA" id="ARBA00023136"/>
    </source>
</evidence>
<evidence type="ECO:0000313" key="10">
    <source>
        <dbReference type="EMBL" id="TGX50329.1"/>
    </source>
</evidence>
<evidence type="ECO:0000256" key="3">
    <source>
        <dbReference type="ARBA" id="ARBA00022676"/>
    </source>
</evidence>
<evidence type="ECO:0000256" key="8">
    <source>
        <dbReference type="SAM" id="Phobius"/>
    </source>
</evidence>
<dbReference type="PANTHER" id="PTHR33908">
    <property type="entry name" value="MANNOSYLTRANSFERASE YKCB-RELATED"/>
    <property type="match status" value="1"/>
</dbReference>
<keyword evidence="6 8" id="KW-1133">Transmembrane helix</keyword>
<feature type="transmembrane region" description="Helical" evidence="8">
    <location>
        <begin position="188"/>
        <end position="206"/>
    </location>
</feature>
<comment type="subcellular location">
    <subcellularLocation>
        <location evidence="1">Cell membrane</location>
        <topology evidence="1">Multi-pass membrane protein</topology>
    </subcellularLocation>
</comment>
<keyword evidence="2" id="KW-1003">Cell membrane</keyword>
<evidence type="ECO:0000259" key="9">
    <source>
        <dbReference type="Pfam" id="PF13231"/>
    </source>
</evidence>
<evidence type="ECO:0000313" key="11">
    <source>
        <dbReference type="Proteomes" id="UP000306147"/>
    </source>
</evidence>
<name>A0A4S1X318_9SPHN</name>
<evidence type="ECO:0000256" key="5">
    <source>
        <dbReference type="ARBA" id="ARBA00022692"/>
    </source>
</evidence>
<keyword evidence="11" id="KW-1185">Reference proteome</keyword>
<evidence type="ECO:0000256" key="1">
    <source>
        <dbReference type="ARBA" id="ARBA00004651"/>
    </source>
</evidence>
<feature type="transmembrane region" description="Helical" evidence="8">
    <location>
        <begin position="285"/>
        <end position="305"/>
    </location>
</feature>
<keyword evidence="3" id="KW-0328">Glycosyltransferase</keyword>
<feature type="transmembrane region" description="Helical" evidence="8">
    <location>
        <begin position="161"/>
        <end position="182"/>
    </location>
</feature>
<feature type="transmembrane region" description="Helical" evidence="8">
    <location>
        <begin position="394"/>
        <end position="412"/>
    </location>
</feature>
<dbReference type="PANTHER" id="PTHR33908:SF11">
    <property type="entry name" value="MEMBRANE PROTEIN"/>
    <property type="match status" value="1"/>
</dbReference>
<dbReference type="OrthoDB" id="7432315at2"/>
<dbReference type="Proteomes" id="UP000306147">
    <property type="component" value="Unassembled WGS sequence"/>
</dbReference>
<dbReference type="EMBL" id="SRXT01000007">
    <property type="protein sequence ID" value="TGX50329.1"/>
    <property type="molecule type" value="Genomic_DNA"/>
</dbReference>
<dbReference type="GO" id="GO:0016763">
    <property type="term" value="F:pentosyltransferase activity"/>
    <property type="evidence" value="ECO:0007669"/>
    <property type="project" value="TreeGrafter"/>
</dbReference>